<proteinExistence type="predicted"/>
<dbReference type="CDD" id="cd00590">
    <property type="entry name" value="RRM_SF"/>
    <property type="match status" value="2"/>
</dbReference>
<reference evidence="4" key="2">
    <citation type="submission" date="2019-06" db="EMBL/GenBank/DDBJ databases">
        <title>Genomics analysis of Aphanomyces spp. identifies a new class of oomycete effector associated with host adaptation.</title>
        <authorList>
            <person name="Gaulin E."/>
        </authorList>
    </citation>
    <scope>NUCLEOTIDE SEQUENCE</scope>
    <source>
        <strain evidence="4">CBS 578.67</strain>
    </source>
</reference>
<dbReference type="Gene3D" id="3.30.70.330">
    <property type="match status" value="2"/>
</dbReference>
<dbReference type="PANTHER" id="PTHR10026">
    <property type="entry name" value="CYCLIN"/>
    <property type="match status" value="1"/>
</dbReference>
<dbReference type="InterPro" id="IPR035979">
    <property type="entry name" value="RBD_domain_sf"/>
</dbReference>
<dbReference type="InterPro" id="IPR036915">
    <property type="entry name" value="Cyclin-like_sf"/>
</dbReference>
<dbReference type="Gene3D" id="1.10.472.10">
    <property type="entry name" value="Cyclin-like"/>
    <property type="match status" value="1"/>
</dbReference>
<feature type="compositionally biased region" description="Pro residues" evidence="2">
    <location>
        <begin position="176"/>
        <end position="187"/>
    </location>
</feature>
<organism evidence="5 6">
    <name type="scientific">Aphanomyces stellatus</name>
    <dbReference type="NCBI Taxonomy" id="120398"/>
    <lineage>
        <taxon>Eukaryota</taxon>
        <taxon>Sar</taxon>
        <taxon>Stramenopiles</taxon>
        <taxon>Oomycota</taxon>
        <taxon>Saprolegniomycetes</taxon>
        <taxon>Saprolegniales</taxon>
        <taxon>Verrucalvaceae</taxon>
        <taxon>Aphanomyces</taxon>
    </lineage>
</organism>
<dbReference type="Pfam" id="PF00076">
    <property type="entry name" value="RRM_1"/>
    <property type="match status" value="2"/>
</dbReference>
<feature type="region of interest" description="Disordered" evidence="2">
    <location>
        <begin position="154"/>
        <end position="187"/>
    </location>
</feature>
<dbReference type="PROSITE" id="PS50102">
    <property type="entry name" value="RRM"/>
    <property type="match status" value="2"/>
</dbReference>
<evidence type="ECO:0000313" key="4">
    <source>
        <dbReference type="EMBL" id="KAF0711524.1"/>
    </source>
</evidence>
<accession>A0A485KH72</accession>
<dbReference type="EMBL" id="VJMH01001578">
    <property type="protein sequence ID" value="KAF0711524.1"/>
    <property type="molecule type" value="Genomic_DNA"/>
</dbReference>
<reference evidence="5 6" key="1">
    <citation type="submission" date="2019-03" db="EMBL/GenBank/DDBJ databases">
        <authorList>
            <person name="Gaulin E."/>
            <person name="Dumas B."/>
        </authorList>
    </citation>
    <scope>NUCLEOTIDE SEQUENCE [LARGE SCALE GENOMIC DNA]</scope>
    <source>
        <strain evidence="5">CBS 568.67</strain>
    </source>
</reference>
<dbReference type="Proteomes" id="UP000332933">
    <property type="component" value="Unassembled WGS sequence"/>
</dbReference>
<evidence type="ECO:0000313" key="5">
    <source>
        <dbReference type="EMBL" id="VFT82291.1"/>
    </source>
</evidence>
<dbReference type="GO" id="GO:0003723">
    <property type="term" value="F:RNA binding"/>
    <property type="evidence" value="ECO:0007669"/>
    <property type="project" value="UniProtKB-UniRule"/>
</dbReference>
<dbReference type="GO" id="GO:0006357">
    <property type="term" value="P:regulation of transcription by RNA polymerase II"/>
    <property type="evidence" value="ECO:0007669"/>
    <property type="project" value="InterPro"/>
</dbReference>
<dbReference type="GO" id="GO:0016538">
    <property type="term" value="F:cyclin-dependent protein serine/threonine kinase regulator activity"/>
    <property type="evidence" value="ECO:0007669"/>
    <property type="project" value="InterPro"/>
</dbReference>
<evidence type="ECO:0000256" key="2">
    <source>
        <dbReference type="SAM" id="MobiDB-lite"/>
    </source>
</evidence>
<feature type="domain" description="RRM" evidence="3">
    <location>
        <begin position="99"/>
        <end position="170"/>
    </location>
</feature>
<dbReference type="SUPFAM" id="SSF54928">
    <property type="entry name" value="RNA-binding domain, RBD"/>
    <property type="match status" value="1"/>
</dbReference>
<dbReference type="InterPro" id="IPR012677">
    <property type="entry name" value="Nucleotide-bd_a/b_plait_sf"/>
</dbReference>
<feature type="domain" description="RRM" evidence="3">
    <location>
        <begin position="5"/>
        <end position="80"/>
    </location>
</feature>
<evidence type="ECO:0000313" key="6">
    <source>
        <dbReference type="Proteomes" id="UP000332933"/>
    </source>
</evidence>
<dbReference type="SMART" id="SM00360">
    <property type="entry name" value="RRM"/>
    <property type="match status" value="2"/>
</dbReference>
<protein>
    <submittedName>
        <fullName evidence="5">Aste57867_5218 protein</fullName>
    </submittedName>
</protein>
<keyword evidence="1" id="KW-0694">RNA-binding</keyword>
<dbReference type="AlphaFoldDB" id="A0A485KH72"/>
<dbReference type="InterPro" id="IPR006671">
    <property type="entry name" value="Cyclin_N"/>
</dbReference>
<dbReference type="Pfam" id="PF00134">
    <property type="entry name" value="Cyclin_N"/>
    <property type="match status" value="1"/>
</dbReference>
<dbReference type="InterPro" id="IPR000504">
    <property type="entry name" value="RRM_dom"/>
</dbReference>
<evidence type="ECO:0000256" key="1">
    <source>
        <dbReference type="PROSITE-ProRule" id="PRU00176"/>
    </source>
</evidence>
<dbReference type="SUPFAM" id="SSF47954">
    <property type="entry name" value="Cyclin-like"/>
    <property type="match status" value="1"/>
</dbReference>
<sequence>MLESASVYVRGYPSTVTEVDLRRHFQGCGAISRIDLRADVGNGPFAYVDFDTVAAGKEAVVFKHNSFLHDGRLFVSYTENRMPPPLPPPAARSSDDDTNVVYVQQNPRHTTIDDFRAHFADCGTIEHISMRQPDAVFIEFADVAAAREAVRRKDGSMMQESRIRVRMSHKAKGRTTPPPPSSLPSPPPMVTIMQSPPTETPTVAGDPRSPWLFSYEKTLTTPSYLAGIPSDLEADLRQTTSWYIEDLGKKFNLPLIAVVTAQTYMNRFYMLHAFSTHDRFLVGAAALFLSAKTNECVIKLTDVAEKSLGLVDGGKSPTAGDLDLVKTKLRQYEVVLLNTLSYDVVVPQPFLALAALVDRAALEVDLPRSTILVVAEVFLKDAVAGTLALQLTMDELAAGALYLSCLAHSLDGWLRETTLFAHVHIDTVSHLLLGLYPKSRLPAKLQAAAK</sequence>
<dbReference type="InterPro" id="IPR043198">
    <property type="entry name" value="Cyclin/Ssn8"/>
</dbReference>
<dbReference type="OrthoDB" id="10264655at2759"/>
<feature type="compositionally biased region" description="Basic residues" evidence="2">
    <location>
        <begin position="164"/>
        <end position="173"/>
    </location>
</feature>
<name>A0A485KH72_9STRA</name>
<keyword evidence="6" id="KW-1185">Reference proteome</keyword>
<gene>
    <name evidence="5" type="primary">Aste57867_5218</name>
    <name evidence="4" type="ORF">As57867_005205</name>
    <name evidence="5" type="ORF">ASTE57867_5218</name>
</gene>
<dbReference type="EMBL" id="CAADRA010001579">
    <property type="protein sequence ID" value="VFT82291.1"/>
    <property type="molecule type" value="Genomic_DNA"/>
</dbReference>
<evidence type="ECO:0000259" key="3">
    <source>
        <dbReference type="PROSITE" id="PS50102"/>
    </source>
</evidence>